<dbReference type="GO" id="GO:0004830">
    <property type="term" value="F:tryptophan-tRNA ligase activity"/>
    <property type="evidence" value="ECO:0007669"/>
    <property type="project" value="UniProtKB-EC"/>
</dbReference>
<dbReference type="PANTHER" id="PTHR43766:SF1">
    <property type="entry name" value="TRYPTOPHAN--TRNA LIGASE, MITOCHONDRIAL"/>
    <property type="match status" value="1"/>
</dbReference>
<reference evidence="12" key="1">
    <citation type="submission" date="2020-01" db="EMBL/GenBank/DDBJ databases">
        <title>Draft genome sequence of the Termite Coptotermes fromosanus.</title>
        <authorList>
            <person name="Itakura S."/>
            <person name="Yosikawa Y."/>
            <person name="Umezawa K."/>
        </authorList>
    </citation>
    <scope>NUCLEOTIDE SEQUENCE [LARGE SCALE GENOMIC DNA]</scope>
</reference>
<organism evidence="11 12">
    <name type="scientific">Coptotermes formosanus</name>
    <name type="common">Formosan subterranean termite</name>
    <dbReference type="NCBI Taxonomy" id="36987"/>
    <lineage>
        <taxon>Eukaryota</taxon>
        <taxon>Metazoa</taxon>
        <taxon>Ecdysozoa</taxon>
        <taxon>Arthropoda</taxon>
        <taxon>Hexapoda</taxon>
        <taxon>Insecta</taxon>
        <taxon>Pterygota</taxon>
        <taxon>Neoptera</taxon>
        <taxon>Polyneoptera</taxon>
        <taxon>Dictyoptera</taxon>
        <taxon>Blattodea</taxon>
        <taxon>Blattoidea</taxon>
        <taxon>Termitoidae</taxon>
        <taxon>Rhinotermitidae</taxon>
        <taxon>Coptotermes</taxon>
    </lineage>
</organism>
<dbReference type="Gene3D" id="1.10.240.10">
    <property type="entry name" value="Tyrosyl-Transfer RNA Synthetase"/>
    <property type="match status" value="1"/>
</dbReference>
<accession>A0A6L2PFS5</accession>
<evidence type="ECO:0000256" key="3">
    <source>
        <dbReference type="ARBA" id="ARBA00013161"/>
    </source>
</evidence>
<dbReference type="InParanoid" id="A0A6L2PFS5"/>
<dbReference type="GO" id="GO:0070183">
    <property type="term" value="P:mitochondrial tryptophanyl-tRNA aminoacylation"/>
    <property type="evidence" value="ECO:0007669"/>
    <property type="project" value="TreeGrafter"/>
</dbReference>
<evidence type="ECO:0000256" key="4">
    <source>
        <dbReference type="ARBA" id="ARBA00022598"/>
    </source>
</evidence>
<evidence type="ECO:0000313" key="12">
    <source>
        <dbReference type="Proteomes" id="UP000502823"/>
    </source>
</evidence>
<sequence length="246" mass="28123">MPRLAHIPTYKEKSVKVKEVPLGLYLYPVLQAADVLLYRATHVPVGEDQTHNLELVQHLAKIFNNRYGHTFPIPKAVMADPSVSRLKSFRDPSKKMSKSEQDPRSRIEITDTRDDILEKCKKALTDFTSEITFDPENRPGVANLITIHSLFTGLDPAEICEQSISLDTGRYKLVVAEVIHEKLEPLRQQVQEYMSEPQYIEQVLDRGSERASVIAQQTWQDVRTRVGIELNEGAYENCQLPKKRVL</sequence>
<keyword evidence="12" id="KW-1185">Reference proteome</keyword>
<evidence type="ECO:0000256" key="8">
    <source>
        <dbReference type="ARBA" id="ARBA00023146"/>
    </source>
</evidence>
<dbReference type="Proteomes" id="UP000502823">
    <property type="component" value="Unassembled WGS sequence"/>
</dbReference>
<keyword evidence="5 10" id="KW-0547">Nucleotide-binding</keyword>
<comment type="subcellular location">
    <subcellularLocation>
        <location evidence="1">Mitochondrion</location>
    </subcellularLocation>
</comment>
<evidence type="ECO:0000256" key="2">
    <source>
        <dbReference type="ARBA" id="ARBA00005594"/>
    </source>
</evidence>
<gene>
    <name evidence="11" type="ORF">Cfor_09264</name>
</gene>
<dbReference type="GO" id="GO:0005524">
    <property type="term" value="F:ATP binding"/>
    <property type="evidence" value="ECO:0007669"/>
    <property type="project" value="UniProtKB-KW"/>
</dbReference>
<dbReference type="Gene3D" id="3.40.50.620">
    <property type="entry name" value="HUPs"/>
    <property type="match status" value="1"/>
</dbReference>
<dbReference type="FunFam" id="1.10.240.10:FF:000002">
    <property type="entry name" value="Tryptophan--tRNA ligase"/>
    <property type="match status" value="1"/>
</dbReference>
<dbReference type="InterPro" id="IPR014729">
    <property type="entry name" value="Rossmann-like_a/b/a_fold"/>
</dbReference>
<dbReference type="InterPro" id="IPR050203">
    <property type="entry name" value="Trp-tRNA_synthetase"/>
</dbReference>
<dbReference type="InterPro" id="IPR002305">
    <property type="entry name" value="aa-tRNA-synth_Ic"/>
</dbReference>
<dbReference type="GO" id="GO:0005759">
    <property type="term" value="C:mitochondrial matrix"/>
    <property type="evidence" value="ECO:0007669"/>
    <property type="project" value="TreeGrafter"/>
</dbReference>
<evidence type="ECO:0000256" key="9">
    <source>
        <dbReference type="ARBA" id="ARBA00030268"/>
    </source>
</evidence>
<dbReference type="SUPFAM" id="SSF52374">
    <property type="entry name" value="Nucleotidylyl transferase"/>
    <property type="match status" value="1"/>
</dbReference>
<evidence type="ECO:0000256" key="5">
    <source>
        <dbReference type="ARBA" id="ARBA00022741"/>
    </source>
</evidence>
<keyword evidence="4 10" id="KW-0436">Ligase</keyword>
<dbReference type="Pfam" id="PF00579">
    <property type="entry name" value="tRNA-synt_1b"/>
    <property type="match status" value="1"/>
</dbReference>
<keyword evidence="8 10" id="KW-0030">Aminoacyl-tRNA synthetase</keyword>
<comment type="similarity">
    <text evidence="2 10">Belongs to the class-I aminoacyl-tRNA synthetase family.</text>
</comment>
<dbReference type="EC" id="6.1.1.2" evidence="3"/>
<evidence type="ECO:0000313" key="11">
    <source>
        <dbReference type="EMBL" id="GFG31399.1"/>
    </source>
</evidence>
<dbReference type="AlphaFoldDB" id="A0A6L2PFS5"/>
<evidence type="ECO:0000256" key="1">
    <source>
        <dbReference type="ARBA" id="ARBA00004173"/>
    </source>
</evidence>
<evidence type="ECO:0000256" key="7">
    <source>
        <dbReference type="ARBA" id="ARBA00022917"/>
    </source>
</evidence>
<keyword evidence="7 10" id="KW-0648">Protein biosynthesis</keyword>
<protein>
    <recommendedName>
        <fullName evidence="3">tryptophan--tRNA ligase</fullName>
        <ecNumber evidence="3">6.1.1.2</ecNumber>
    </recommendedName>
    <alternativeName>
        <fullName evidence="9">Tryptophanyl-tRNA synthetase</fullName>
    </alternativeName>
</protein>
<dbReference type="EMBL" id="BLKM01007732">
    <property type="protein sequence ID" value="GFG31399.1"/>
    <property type="molecule type" value="Genomic_DNA"/>
</dbReference>
<dbReference type="PANTHER" id="PTHR43766">
    <property type="entry name" value="TRYPTOPHAN--TRNA LIGASE, MITOCHONDRIAL"/>
    <property type="match status" value="1"/>
</dbReference>
<evidence type="ECO:0000256" key="10">
    <source>
        <dbReference type="RuleBase" id="RU363036"/>
    </source>
</evidence>
<proteinExistence type="inferred from homology"/>
<evidence type="ECO:0000256" key="6">
    <source>
        <dbReference type="ARBA" id="ARBA00022840"/>
    </source>
</evidence>
<keyword evidence="6 10" id="KW-0067">ATP-binding</keyword>
<dbReference type="OrthoDB" id="15808at2759"/>
<comment type="caution">
    <text evidence="11">The sequence shown here is derived from an EMBL/GenBank/DDBJ whole genome shotgun (WGS) entry which is preliminary data.</text>
</comment>
<name>A0A6L2PFS5_COPFO</name>